<name>A0A165D495_EXIGL</name>
<accession>A0A165D495</accession>
<evidence type="ECO:0000313" key="2">
    <source>
        <dbReference type="Proteomes" id="UP000077266"/>
    </source>
</evidence>
<gene>
    <name evidence="1" type="ORF">EXIGLDRAFT_842710</name>
</gene>
<dbReference type="InParanoid" id="A0A165D495"/>
<organism evidence="1 2">
    <name type="scientific">Exidia glandulosa HHB12029</name>
    <dbReference type="NCBI Taxonomy" id="1314781"/>
    <lineage>
        <taxon>Eukaryota</taxon>
        <taxon>Fungi</taxon>
        <taxon>Dikarya</taxon>
        <taxon>Basidiomycota</taxon>
        <taxon>Agaricomycotina</taxon>
        <taxon>Agaricomycetes</taxon>
        <taxon>Auriculariales</taxon>
        <taxon>Exidiaceae</taxon>
        <taxon>Exidia</taxon>
    </lineage>
</organism>
<keyword evidence="2" id="KW-1185">Reference proteome</keyword>
<sequence length="518" mass="57260">MSHSSCGAVAVDTINALLDDIGDVVQKEFALYARARNEKLPVSKLTQPLLHRIADLLSPSALDESILVCQHWRASLEPFPRLWRDVRATIGWVALRTPGELRRMLRRAGDKPNSISLRCWSSEGESSPLQDLLTPQLAHLTSLTIEVPRLDGTFWSDILCAPAPCLERLLVCTSADQAQRLPDNLLSGNAPNLTELVLSNVFIPPVPCAALGNVTSLRLLKVKFISIAEMSLVFAQFAKLEHLLMDVISGDGGETTSLRTVPRLRSLRIRDFVWPGPLDLLVRALQPDGHFFLAWPRPVHIEQVIAQLQRSKSGWNSLSVRWSTQVIGIINMPAALALVASSDTGSARGALFVESERVALQLRAAASRVTMVKQLSIADDTWSRIVDLGTFTRLETLTLDLAPQSGQANYAHLFILQQPPMAELCPALREVRLVRDPVRASKIDFVRVGAVYLSQWLPSTVKKLLLRGVKAVEPGVAALYGQVEELCLESSEGDYERVAEETRKWSWNFSFEDAVHAG</sequence>
<protein>
    <recommendedName>
        <fullName evidence="3">F-box domain-containing protein</fullName>
    </recommendedName>
</protein>
<proteinExistence type="predicted"/>
<reference evidence="1 2" key="1">
    <citation type="journal article" date="2016" name="Mol. Biol. Evol.">
        <title>Comparative Genomics of Early-Diverging Mushroom-Forming Fungi Provides Insights into the Origins of Lignocellulose Decay Capabilities.</title>
        <authorList>
            <person name="Nagy L.G."/>
            <person name="Riley R."/>
            <person name="Tritt A."/>
            <person name="Adam C."/>
            <person name="Daum C."/>
            <person name="Floudas D."/>
            <person name="Sun H."/>
            <person name="Yadav J.S."/>
            <person name="Pangilinan J."/>
            <person name="Larsson K.H."/>
            <person name="Matsuura K."/>
            <person name="Barry K."/>
            <person name="Labutti K."/>
            <person name="Kuo R."/>
            <person name="Ohm R.A."/>
            <person name="Bhattacharya S.S."/>
            <person name="Shirouzu T."/>
            <person name="Yoshinaga Y."/>
            <person name="Martin F.M."/>
            <person name="Grigoriev I.V."/>
            <person name="Hibbett D.S."/>
        </authorList>
    </citation>
    <scope>NUCLEOTIDE SEQUENCE [LARGE SCALE GENOMIC DNA]</scope>
    <source>
        <strain evidence="1 2">HHB12029</strain>
    </source>
</reference>
<dbReference type="SUPFAM" id="SSF52058">
    <property type="entry name" value="L domain-like"/>
    <property type="match status" value="1"/>
</dbReference>
<dbReference type="OrthoDB" id="3316522at2759"/>
<dbReference type="AlphaFoldDB" id="A0A165D495"/>
<dbReference type="Proteomes" id="UP000077266">
    <property type="component" value="Unassembled WGS sequence"/>
</dbReference>
<dbReference type="EMBL" id="KV426256">
    <property type="protein sequence ID" value="KZV83750.1"/>
    <property type="molecule type" value="Genomic_DNA"/>
</dbReference>
<dbReference type="InterPro" id="IPR032675">
    <property type="entry name" value="LRR_dom_sf"/>
</dbReference>
<dbReference type="Gene3D" id="3.80.10.10">
    <property type="entry name" value="Ribonuclease Inhibitor"/>
    <property type="match status" value="1"/>
</dbReference>
<evidence type="ECO:0000313" key="1">
    <source>
        <dbReference type="EMBL" id="KZV83750.1"/>
    </source>
</evidence>
<evidence type="ECO:0008006" key="3">
    <source>
        <dbReference type="Google" id="ProtNLM"/>
    </source>
</evidence>